<evidence type="ECO:0000313" key="2">
    <source>
        <dbReference type="EMBL" id="MCV2232559.1"/>
    </source>
</evidence>
<dbReference type="InterPro" id="IPR051783">
    <property type="entry name" value="NAD(P)-dependent_oxidoreduct"/>
</dbReference>
<dbReference type="InterPro" id="IPR036291">
    <property type="entry name" value="NAD(P)-bd_dom_sf"/>
</dbReference>
<accession>A0ABT2Y746</accession>
<dbReference type="PANTHER" id="PTHR48079:SF6">
    <property type="entry name" value="NAD(P)-BINDING DOMAIN-CONTAINING PROTEIN-RELATED"/>
    <property type="match status" value="1"/>
</dbReference>
<keyword evidence="3" id="KW-1185">Reference proteome</keyword>
<evidence type="ECO:0000313" key="3">
    <source>
        <dbReference type="Proteomes" id="UP001177160"/>
    </source>
</evidence>
<dbReference type="Proteomes" id="UP001177160">
    <property type="component" value="Unassembled WGS sequence"/>
</dbReference>
<protein>
    <submittedName>
        <fullName evidence="2">NAD-dependent epimerase/dehydratase family protein</fullName>
    </submittedName>
</protein>
<dbReference type="EMBL" id="JAOVQM010000006">
    <property type="protein sequence ID" value="MCV2232559.1"/>
    <property type="molecule type" value="Genomic_DNA"/>
</dbReference>
<dbReference type="PANTHER" id="PTHR48079">
    <property type="entry name" value="PROTEIN YEEZ"/>
    <property type="match status" value="1"/>
</dbReference>
<feature type="domain" description="NAD-dependent epimerase/dehydratase" evidence="1">
    <location>
        <begin position="4"/>
        <end position="210"/>
    </location>
</feature>
<dbReference type="Pfam" id="PF01370">
    <property type="entry name" value="Epimerase"/>
    <property type="match status" value="1"/>
</dbReference>
<dbReference type="SUPFAM" id="SSF51735">
    <property type="entry name" value="NAD(P)-binding Rossmann-fold domains"/>
    <property type="match status" value="1"/>
</dbReference>
<evidence type="ECO:0000259" key="1">
    <source>
        <dbReference type="Pfam" id="PF01370"/>
    </source>
</evidence>
<dbReference type="RefSeq" id="WP_263608747.1">
    <property type="nucleotide sequence ID" value="NZ_JAOVQM010000006.1"/>
</dbReference>
<name>A0ABT2Y746_9MOLU</name>
<dbReference type="InterPro" id="IPR001509">
    <property type="entry name" value="Epimerase_deHydtase"/>
</dbReference>
<reference evidence="2" key="1">
    <citation type="submission" date="2022-09" db="EMBL/GenBank/DDBJ databases">
        <title>Novel Mycoplasma species identified in domestic and wild animals.</title>
        <authorList>
            <person name="Volokhov D.V."/>
            <person name="Furtak V.A."/>
            <person name="Zagorodnyaya T.A."/>
        </authorList>
    </citation>
    <scope>NUCLEOTIDE SEQUENCE</scope>
    <source>
        <strain evidence="2">Oakley</strain>
    </source>
</reference>
<sequence>MVFIVTGASGHIGNQVVRTLLQQGYEVKVLARNPLAQFQGKAVVVTLGDLTDPDFLNREIRISDIVIHAVGYIDLHNSDYDKSVEANLTTAQVMADVCKDRGARLVYISTADIIDKEDEGIIEEPVTFKTIDPSDHYAYTKKEATLYVRKTIKSGLSGVILYPTAVIGANDYKLGPISKEIQSVLKKRVLFSLSGGYNFIDVEDLSKAIIQSGFLPYNDEFILSGFNLSITDLYKRIRNFTKQKKIIIHVPLWLVRKLIGFNKQYSMKMIDVVTENHKYSNQKMKKALLSELKPFDLTLAETIRFVQTKR</sequence>
<proteinExistence type="predicted"/>
<gene>
    <name evidence="2" type="ORF">N7548_06950</name>
</gene>
<comment type="caution">
    <text evidence="2">The sequence shown here is derived from an EMBL/GenBank/DDBJ whole genome shotgun (WGS) entry which is preliminary data.</text>
</comment>
<organism evidence="2 3">
    <name type="scientific">Paracholeplasma manati</name>
    <dbReference type="NCBI Taxonomy" id="591373"/>
    <lineage>
        <taxon>Bacteria</taxon>
        <taxon>Bacillati</taxon>
        <taxon>Mycoplasmatota</taxon>
        <taxon>Mollicutes</taxon>
        <taxon>Acholeplasmatales</taxon>
        <taxon>Acholeplasmataceae</taxon>
        <taxon>Paracholeplasma</taxon>
    </lineage>
</organism>
<dbReference type="Gene3D" id="3.40.50.720">
    <property type="entry name" value="NAD(P)-binding Rossmann-like Domain"/>
    <property type="match status" value="1"/>
</dbReference>